<evidence type="ECO:0000313" key="2">
    <source>
        <dbReference type="EMBL" id="EKX36800.1"/>
    </source>
</evidence>
<sequence>MFEEPKEMKEDQAVSQCESQSARDSDGSDSESDHAEASTENADEMQESWDETKTKKCIAINPLSMSGSSDFLKELSATSLHSLSMKANQVSFAQPSLDLGARAPYNFGAVMPPAEPFGAAFNSSLANSLSNFLSKSESEFLFGCAASAMSTDSLMKVPYFLAHSFRSGSLASLPLSVK</sequence>
<reference evidence="4" key="2">
    <citation type="submission" date="2012-11" db="EMBL/GenBank/DDBJ databases">
        <authorList>
            <person name="Kuo A."/>
            <person name="Curtis B.A."/>
            <person name="Tanifuji G."/>
            <person name="Burki F."/>
            <person name="Gruber A."/>
            <person name="Irimia M."/>
            <person name="Maruyama S."/>
            <person name="Arias M.C."/>
            <person name="Ball S.G."/>
            <person name="Gile G.H."/>
            <person name="Hirakawa Y."/>
            <person name="Hopkins J.F."/>
            <person name="Rensing S.A."/>
            <person name="Schmutz J."/>
            <person name="Symeonidi A."/>
            <person name="Elias M."/>
            <person name="Eveleigh R.J."/>
            <person name="Herman E.K."/>
            <person name="Klute M.J."/>
            <person name="Nakayama T."/>
            <person name="Obornik M."/>
            <person name="Reyes-Prieto A."/>
            <person name="Armbrust E.V."/>
            <person name="Aves S.J."/>
            <person name="Beiko R.G."/>
            <person name="Coutinho P."/>
            <person name="Dacks J.B."/>
            <person name="Durnford D.G."/>
            <person name="Fast N.M."/>
            <person name="Green B.R."/>
            <person name="Grisdale C."/>
            <person name="Hempe F."/>
            <person name="Henrissat B."/>
            <person name="Hoppner M.P."/>
            <person name="Ishida K.-I."/>
            <person name="Kim E."/>
            <person name="Koreny L."/>
            <person name="Kroth P.G."/>
            <person name="Liu Y."/>
            <person name="Malik S.-B."/>
            <person name="Maier U.G."/>
            <person name="McRose D."/>
            <person name="Mock T."/>
            <person name="Neilson J.A."/>
            <person name="Onodera N.T."/>
            <person name="Poole A.M."/>
            <person name="Pritham E.J."/>
            <person name="Richards T.A."/>
            <person name="Rocap G."/>
            <person name="Roy S.W."/>
            <person name="Sarai C."/>
            <person name="Schaack S."/>
            <person name="Shirato S."/>
            <person name="Slamovits C.H."/>
            <person name="Spencer D.F."/>
            <person name="Suzuki S."/>
            <person name="Worden A.Z."/>
            <person name="Zauner S."/>
            <person name="Barry K."/>
            <person name="Bell C."/>
            <person name="Bharti A.K."/>
            <person name="Crow J.A."/>
            <person name="Grimwood J."/>
            <person name="Kramer R."/>
            <person name="Lindquist E."/>
            <person name="Lucas S."/>
            <person name="Salamov A."/>
            <person name="McFadden G.I."/>
            <person name="Lane C.E."/>
            <person name="Keeling P.J."/>
            <person name="Gray M.W."/>
            <person name="Grigoriev I.V."/>
            <person name="Archibald J.M."/>
        </authorList>
    </citation>
    <scope>NUCLEOTIDE SEQUENCE</scope>
    <source>
        <strain evidence="4">CCMP2712</strain>
    </source>
</reference>
<evidence type="ECO:0000256" key="1">
    <source>
        <dbReference type="SAM" id="MobiDB-lite"/>
    </source>
</evidence>
<dbReference type="EMBL" id="JH993067">
    <property type="protein sequence ID" value="EKX36800.1"/>
    <property type="molecule type" value="Genomic_DNA"/>
</dbReference>
<feature type="region of interest" description="Disordered" evidence="1">
    <location>
        <begin position="1"/>
        <end position="53"/>
    </location>
</feature>
<dbReference type="AlphaFoldDB" id="L1ILZ1"/>
<accession>L1ILZ1</accession>
<gene>
    <name evidence="2" type="ORF">GUITHDRAFT_145435</name>
</gene>
<feature type="compositionally biased region" description="Basic and acidic residues" evidence="1">
    <location>
        <begin position="21"/>
        <end position="37"/>
    </location>
</feature>
<dbReference type="Proteomes" id="UP000011087">
    <property type="component" value="Unassembled WGS sequence"/>
</dbReference>
<keyword evidence="4" id="KW-1185">Reference proteome</keyword>
<evidence type="ECO:0000313" key="3">
    <source>
        <dbReference type="EnsemblProtists" id="EKX36800"/>
    </source>
</evidence>
<dbReference type="GeneID" id="17293559"/>
<evidence type="ECO:0000313" key="4">
    <source>
        <dbReference type="Proteomes" id="UP000011087"/>
    </source>
</evidence>
<reference evidence="2 4" key="1">
    <citation type="journal article" date="2012" name="Nature">
        <title>Algal genomes reveal evolutionary mosaicism and the fate of nucleomorphs.</title>
        <authorList>
            <consortium name="DOE Joint Genome Institute"/>
            <person name="Curtis B.A."/>
            <person name="Tanifuji G."/>
            <person name="Burki F."/>
            <person name="Gruber A."/>
            <person name="Irimia M."/>
            <person name="Maruyama S."/>
            <person name="Arias M.C."/>
            <person name="Ball S.G."/>
            <person name="Gile G.H."/>
            <person name="Hirakawa Y."/>
            <person name="Hopkins J.F."/>
            <person name="Kuo A."/>
            <person name="Rensing S.A."/>
            <person name="Schmutz J."/>
            <person name="Symeonidi A."/>
            <person name="Elias M."/>
            <person name="Eveleigh R.J."/>
            <person name="Herman E.K."/>
            <person name="Klute M.J."/>
            <person name="Nakayama T."/>
            <person name="Obornik M."/>
            <person name="Reyes-Prieto A."/>
            <person name="Armbrust E.V."/>
            <person name="Aves S.J."/>
            <person name="Beiko R.G."/>
            <person name="Coutinho P."/>
            <person name="Dacks J.B."/>
            <person name="Durnford D.G."/>
            <person name="Fast N.M."/>
            <person name="Green B.R."/>
            <person name="Grisdale C.J."/>
            <person name="Hempel F."/>
            <person name="Henrissat B."/>
            <person name="Hoppner M.P."/>
            <person name="Ishida K."/>
            <person name="Kim E."/>
            <person name="Koreny L."/>
            <person name="Kroth P.G."/>
            <person name="Liu Y."/>
            <person name="Malik S.B."/>
            <person name="Maier U.G."/>
            <person name="McRose D."/>
            <person name="Mock T."/>
            <person name="Neilson J.A."/>
            <person name="Onodera N.T."/>
            <person name="Poole A.M."/>
            <person name="Pritham E.J."/>
            <person name="Richards T.A."/>
            <person name="Rocap G."/>
            <person name="Roy S.W."/>
            <person name="Sarai C."/>
            <person name="Schaack S."/>
            <person name="Shirato S."/>
            <person name="Slamovits C.H."/>
            <person name="Spencer D.F."/>
            <person name="Suzuki S."/>
            <person name="Worden A.Z."/>
            <person name="Zauner S."/>
            <person name="Barry K."/>
            <person name="Bell C."/>
            <person name="Bharti A.K."/>
            <person name="Crow J.A."/>
            <person name="Grimwood J."/>
            <person name="Kramer R."/>
            <person name="Lindquist E."/>
            <person name="Lucas S."/>
            <person name="Salamov A."/>
            <person name="McFadden G.I."/>
            <person name="Lane C.E."/>
            <person name="Keeling P.J."/>
            <person name="Gray M.W."/>
            <person name="Grigoriev I.V."/>
            <person name="Archibald J.M."/>
        </authorList>
    </citation>
    <scope>NUCLEOTIDE SEQUENCE</scope>
    <source>
        <strain evidence="2 4">CCMP2712</strain>
    </source>
</reference>
<name>L1ILZ1_GUITC</name>
<proteinExistence type="predicted"/>
<organism evidence="2">
    <name type="scientific">Guillardia theta (strain CCMP2712)</name>
    <name type="common">Cryptophyte</name>
    <dbReference type="NCBI Taxonomy" id="905079"/>
    <lineage>
        <taxon>Eukaryota</taxon>
        <taxon>Cryptophyceae</taxon>
        <taxon>Pyrenomonadales</taxon>
        <taxon>Geminigeraceae</taxon>
        <taxon>Guillardia</taxon>
    </lineage>
</organism>
<dbReference type="EnsemblProtists" id="EKX36800">
    <property type="protein sequence ID" value="EKX36800"/>
    <property type="gene ID" value="GUITHDRAFT_145435"/>
</dbReference>
<feature type="compositionally biased region" description="Basic and acidic residues" evidence="1">
    <location>
        <begin position="1"/>
        <end position="12"/>
    </location>
</feature>
<protein>
    <submittedName>
        <fullName evidence="2 3">Uncharacterized protein</fullName>
    </submittedName>
</protein>
<dbReference type="RefSeq" id="XP_005823780.1">
    <property type="nucleotide sequence ID" value="XM_005823723.1"/>
</dbReference>
<dbReference type="KEGG" id="gtt:GUITHDRAFT_145435"/>
<dbReference type="PaxDb" id="55529-EKX36800"/>
<reference evidence="3" key="3">
    <citation type="submission" date="2016-03" db="UniProtKB">
        <authorList>
            <consortium name="EnsemblProtists"/>
        </authorList>
    </citation>
    <scope>IDENTIFICATION</scope>
</reference>
<dbReference type="HOGENOM" id="CLU_1513325_0_0_1"/>